<evidence type="ECO:0000256" key="1">
    <source>
        <dbReference type="SAM" id="Phobius"/>
    </source>
</evidence>
<evidence type="ECO:0000313" key="2">
    <source>
        <dbReference type="EMBL" id="QBQ16506.1"/>
    </source>
</evidence>
<keyword evidence="1" id="KW-0472">Membrane</keyword>
<sequence>MDFQLPTDSLDKLLTLGGCALIFWALNISVTNYEKAELLRVKALVKVQEITFIYDDYLTGVNNAIEIYNKALRNNEDPAKYKEKILDILKPIETKDKKQILQQTLLQGLEAGYTLSVYESDPRQNYGQSIPLNF</sequence>
<dbReference type="EMBL" id="CP038009">
    <property type="protein sequence ID" value="QBQ16506.1"/>
    <property type="molecule type" value="Genomic_DNA"/>
</dbReference>
<dbReference type="AlphaFoldDB" id="A0A4P7B796"/>
<feature type="transmembrane region" description="Helical" evidence="1">
    <location>
        <begin position="12"/>
        <end position="30"/>
    </location>
</feature>
<proteinExistence type="predicted"/>
<dbReference type="RefSeq" id="WP_134252570.1">
    <property type="nucleotide sequence ID" value="NZ_CP038009.1"/>
</dbReference>
<gene>
    <name evidence="2" type="ORF">AHTJR_09540</name>
</gene>
<dbReference type="Proteomes" id="UP000294395">
    <property type="component" value="Chromosome"/>
</dbReference>
<accession>A0A4P7B796</accession>
<organism evidence="2 3">
    <name type="scientific">Acinetobacter haemolyticus</name>
    <dbReference type="NCBI Taxonomy" id="29430"/>
    <lineage>
        <taxon>Bacteria</taxon>
        <taxon>Pseudomonadati</taxon>
        <taxon>Pseudomonadota</taxon>
        <taxon>Gammaproteobacteria</taxon>
        <taxon>Moraxellales</taxon>
        <taxon>Moraxellaceae</taxon>
        <taxon>Acinetobacter</taxon>
    </lineage>
</organism>
<protein>
    <submittedName>
        <fullName evidence="2">Uncharacterized protein</fullName>
    </submittedName>
</protein>
<evidence type="ECO:0000313" key="3">
    <source>
        <dbReference type="Proteomes" id="UP000294395"/>
    </source>
</evidence>
<reference evidence="2 3" key="1">
    <citation type="submission" date="2019-03" db="EMBL/GenBank/DDBJ databases">
        <title>Complete genome sequence of two outbreak-associated Acinetobacter haemolyticus strains.</title>
        <authorList>
            <person name="Bai L."/>
            <person name="Zhang S.-C."/>
            <person name="Deng Y."/>
            <person name="Song C.-C."/>
            <person name="Kang G.-B."/>
            <person name="Dong Y."/>
            <person name="Wang Y."/>
            <person name="Gao F."/>
            <person name="Huang H."/>
        </authorList>
    </citation>
    <scope>NUCLEOTIDE SEQUENCE [LARGE SCALE GENOMIC DNA]</scope>
    <source>
        <strain evidence="2 3">TJR01</strain>
    </source>
</reference>
<keyword evidence="1" id="KW-1133">Transmembrane helix</keyword>
<keyword evidence="1" id="KW-0812">Transmembrane</keyword>
<name>A0A4P7B796_ACIHA</name>